<evidence type="ECO:0000259" key="17">
    <source>
        <dbReference type="PROSITE" id="PS51975"/>
    </source>
</evidence>
<evidence type="ECO:0000256" key="8">
    <source>
        <dbReference type="ARBA" id="ARBA00022490"/>
    </source>
</evidence>
<dbReference type="SUPFAM" id="SSF53098">
    <property type="entry name" value="Ribonuclease H-like"/>
    <property type="match status" value="1"/>
</dbReference>
<feature type="binding site" evidence="14 15">
    <location>
        <position position="7"/>
    </location>
    <ligand>
        <name>a divalent metal cation</name>
        <dbReference type="ChEBI" id="CHEBI:60240"/>
    </ligand>
</feature>
<keyword evidence="12 14" id="KW-0378">Hydrolase</keyword>
<gene>
    <name evidence="14" type="primary">rnhB</name>
    <name evidence="18" type="ORF">MMH89_00600</name>
</gene>
<evidence type="ECO:0000256" key="15">
    <source>
        <dbReference type="PROSITE-ProRule" id="PRU01319"/>
    </source>
</evidence>
<comment type="cofactor">
    <cofactor evidence="14 15">
        <name>Mn(2+)</name>
        <dbReference type="ChEBI" id="CHEBI:29035"/>
    </cofactor>
    <cofactor evidence="14 15">
        <name>Mg(2+)</name>
        <dbReference type="ChEBI" id="CHEBI:18420"/>
    </cofactor>
    <text evidence="14 15">Manganese or magnesium. Binds 1 divalent metal ion per monomer in the absence of substrate. May bind a second metal ion after substrate binding.</text>
</comment>
<keyword evidence="8 14" id="KW-0963">Cytoplasm</keyword>
<organism evidence="18 19">
    <name type="scientific">Candidatus Comchoanobacter bicostacola</name>
    <dbReference type="NCBI Taxonomy" id="2919598"/>
    <lineage>
        <taxon>Bacteria</taxon>
        <taxon>Pseudomonadati</taxon>
        <taxon>Pseudomonadota</taxon>
        <taxon>Gammaproteobacteria</taxon>
        <taxon>Candidatus Comchoanobacterales</taxon>
        <taxon>Candidatus Comchoanobacteraceae</taxon>
        <taxon>Candidatus Comchoanobacter</taxon>
    </lineage>
</organism>
<evidence type="ECO:0000256" key="12">
    <source>
        <dbReference type="ARBA" id="ARBA00022801"/>
    </source>
</evidence>
<sequence length="187" mass="20581">MIAGVDEAGRGALAGPVVAASVILTKPLSGLNDSKQLSKKKRLALFLEITRECIWSWATASPSEIERLNIRGATLLAMRRSVLGLSCTPDQVLIDGRDSIELPMKCQAIIGGDASVSEIMAASIIAKCMRDRLMECYHHSHPEYGFLNHKGYGTKLHLDAMRLHGLIMDKHRLTYKPCRDLLAVKQT</sequence>
<evidence type="ECO:0000256" key="1">
    <source>
        <dbReference type="ARBA" id="ARBA00000077"/>
    </source>
</evidence>
<protein>
    <recommendedName>
        <fullName evidence="7 14">Ribonuclease HII</fullName>
        <shortName evidence="14">RNase HII</shortName>
        <ecNumber evidence="6 14">3.1.26.4</ecNumber>
    </recommendedName>
</protein>
<evidence type="ECO:0000256" key="5">
    <source>
        <dbReference type="ARBA" id="ARBA00007383"/>
    </source>
</evidence>
<dbReference type="Gene3D" id="3.30.420.10">
    <property type="entry name" value="Ribonuclease H-like superfamily/Ribonuclease H"/>
    <property type="match status" value="1"/>
</dbReference>
<dbReference type="HAMAP" id="MF_00052_B">
    <property type="entry name" value="RNase_HII_B"/>
    <property type="match status" value="1"/>
</dbReference>
<accession>A0ABY5DKI0</accession>
<name>A0ABY5DKI0_9GAMM</name>
<dbReference type="InterPro" id="IPR024567">
    <property type="entry name" value="RNase_HII/HIII_dom"/>
</dbReference>
<feature type="binding site" evidence="14 15">
    <location>
        <position position="95"/>
    </location>
    <ligand>
        <name>a divalent metal cation</name>
        <dbReference type="ChEBI" id="CHEBI:60240"/>
    </ligand>
</feature>
<evidence type="ECO:0000256" key="16">
    <source>
        <dbReference type="RuleBase" id="RU003515"/>
    </source>
</evidence>
<dbReference type="PANTHER" id="PTHR10954">
    <property type="entry name" value="RIBONUCLEASE H2 SUBUNIT A"/>
    <property type="match status" value="1"/>
</dbReference>
<dbReference type="InterPro" id="IPR001352">
    <property type="entry name" value="RNase_HII/HIII"/>
</dbReference>
<dbReference type="InterPro" id="IPR012337">
    <property type="entry name" value="RNaseH-like_sf"/>
</dbReference>
<dbReference type="Pfam" id="PF01351">
    <property type="entry name" value="RNase_HII"/>
    <property type="match status" value="1"/>
</dbReference>
<dbReference type="NCBIfam" id="NF000595">
    <property type="entry name" value="PRK00015.1-3"/>
    <property type="match status" value="1"/>
</dbReference>
<reference evidence="18 19" key="1">
    <citation type="journal article" date="2022" name="Nat. Microbiol.">
        <title>The microbiome of a bacterivorous marine choanoflagellate contains a resource-demanding obligate bacterial associate.</title>
        <authorList>
            <person name="Needham D.M."/>
            <person name="Poirier C."/>
            <person name="Bachy C."/>
            <person name="George E.E."/>
            <person name="Wilken S."/>
            <person name="Yung C.C.M."/>
            <person name="Limardo A.J."/>
            <person name="Morando M."/>
            <person name="Sudek L."/>
            <person name="Malmstrom R.R."/>
            <person name="Keeling P.J."/>
            <person name="Santoro A.E."/>
            <person name="Worden A.Z."/>
        </authorList>
    </citation>
    <scope>NUCLEOTIDE SEQUENCE [LARGE SCALE GENOMIC DNA]</scope>
    <source>
        <strain evidence="18 19">Comchoano-1</strain>
    </source>
</reference>
<evidence type="ECO:0000256" key="13">
    <source>
        <dbReference type="ARBA" id="ARBA00023211"/>
    </source>
</evidence>
<dbReference type="EMBL" id="CP092900">
    <property type="protein sequence ID" value="UTC24665.1"/>
    <property type="molecule type" value="Genomic_DNA"/>
</dbReference>
<evidence type="ECO:0000256" key="2">
    <source>
        <dbReference type="ARBA" id="ARBA00001946"/>
    </source>
</evidence>
<feature type="binding site" evidence="14 15">
    <location>
        <position position="6"/>
    </location>
    <ligand>
        <name>a divalent metal cation</name>
        <dbReference type="ChEBI" id="CHEBI:60240"/>
    </ligand>
</feature>
<comment type="cofactor">
    <cofactor evidence="2">
        <name>Mg(2+)</name>
        <dbReference type="ChEBI" id="CHEBI:18420"/>
    </cofactor>
</comment>
<evidence type="ECO:0000256" key="7">
    <source>
        <dbReference type="ARBA" id="ARBA00019179"/>
    </source>
</evidence>
<feature type="domain" description="RNase H type-2" evidence="17">
    <location>
        <begin position="1"/>
        <end position="187"/>
    </location>
</feature>
<evidence type="ECO:0000256" key="4">
    <source>
        <dbReference type="ARBA" id="ARBA00004496"/>
    </source>
</evidence>
<evidence type="ECO:0000256" key="10">
    <source>
        <dbReference type="ARBA" id="ARBA00022723"/>
    </source>
</evidence>
<evidence type="ECO:0000256" key="3">
    <source>
        <dbReference type="ARBA" id="ARBA00004065"/>
    </source>
</evidence>
<dbReference type="GO" id="GO:0004523">
    <property type="term" value="F:RNA-DNA hybrid ribonuclease activity"/>
    <property type="evidence" value="ECO:0007669"/>
    <property type="project" value="UniProtKB-EC"/>
</dbReference>
<dbReference type="RefSeq" id="WP_258568450.1">
    <property type="nucleotide sequence ID" value="NZ_CP092900.1"/>
</dbReference>
<evidence type="ECO:0000256" key="9">
    <source>
        <dbReference type="ARBA" id="ARBA00022722"/>
    </source>
</evidence>
<dbReference type="InterPro" id="IPR022898">
    <property type="entry name" value="RNase_HII"/>
</dbReference>
<evidence type="ECO:0000256" key="11">
    <source>
        <dbReference type="ARBA" id="ARBA00022759"/>
    </source>
</evidence>
<keyword evidence="13 14" id="KW-0464">Manganese</keyword>
<keyword evidence="9 14" id="KW-0540">Nuclease</keyword>
<keyword evidence="10 14" id="KW-0479">Metal-binding</keyword>
<comment type="function">
    <text evidence="3 14 16">Endonuclease that specifically degrades the RNA of RNA-DNA hybrids.</text>
</comment>
<evidence type="ECO:0000256" key="6">
    <source>
        <dbReference type="ARBA" id="ARBA00012180"/>
    </source>
</evidence>
<evidence type="ECO:0000313" key="19">
    <source>
        <dbReference type="Proteomes" id="UP001055955"/>
    </source>
</evidence>
<dbReference type="CDD" id="cd07182">
    <property type="entry name" value="RNase_HII_bacteria_HII_like"/>
    <property type="match status" value="1"/>
</dbReference>
<keyword evidence="11 14" id="KW-0255">Endonuclease</keyword>
<dbReference type="PROSITE" id="PS51975">
    <property type="entry name" value="RNASE_H_2"/>
    <property type="match status" value="1"/>
</dbReference>
<comment type="similarity">
    <text evidence="5 14 16">Belongs to the RNase HII family.</text>
</comment>
<comment type="subcellular location">
    <subcellularLocation>
        <location evidence="4 14">Cytoplasm</location>
    </subcellularLocation>
</comment>
<dbReference type="PANTHER" id="PTHR10954:SF18">
    <property type="entry name" value="RIBONUCLEASE HII"/>
    <property type="match status" value="1"/>
</dbReference>
<dbReference type="InterPro" id="IPR036397">
    <property type="entry name" value="RNaseH_sf"/>
</dbReference>
<keyword evidence="19" id="KW-1185">Reference proteome</keyword>
<dbReference type="Proteomes" id="UP001055955">
    <property type="component" value="Chromosome"/>
</dbReference>
<comment type="catalytic activity">
    <reaction evidence="1 14 15 16">
        <text>Endonucleolytic cleavage to 5'-phosphomonoester.</text>
        <dbReference type="EC" id="3.1.26.4"/>
    </reaction>
</comment>
<evidence type="ECO:0000256" key="14">
    <source>
        <dbReference type="HAMAP-Rule" id="MF_00052"/>
    </source>
</evidence>
<proteinExistence type="inferred from homology"/>
<dbReference type="EC" id="3.1.26.4" evidence="6 14"/>
<evidence type="ECO:0000313" key="18">
    <source>
        <dbReference type="EMBL" id="UTC24665.1"/>
    </source>
</evidence>